<proteinExistence type="inferred from homology"/>
<evidence type="ECO:0000313" key="5">
    <source>
        <dbReference type="Proteomes" id="UP000033945"/>
    </source>
</evidence>
<dbReference type="AlphaFoldDB" id="A0A0G1IWH5"/>
<organism evidence="4 5">
    <name type="scientific">Candidatus Giovannonibacteria bacterium GW2011_GWA2_44_26</name>
    <dbReference type="NCBI Taxonomy" id="1618648"/>
    <lineage>
        <taxon>Bacteria</taxon>
        <taxon>Candidatus Giovannoniibacteriota</taxon>
    </lineage>
</organism>
<reference evidence="4 5" key="1">
    <citation type="journal article" date="2015" name="Nature">
        <title>rRNA introns, odd ribosomes, and small enigmatic genomes across a large radiation of phyla.</title>
        <authorList>
            <person name="Brown C.T."/>
            <person name="Hug L.A."/>
            <person name="Thomas B.C."/>
            <person name="Sharon I."/>
            <person name="Castelle C.J."/>
            <person name="Singh A."/>
            <person name="Wilkins M.J."/>
            <person name="Williams K.H."/>
            <person name="Banfield J.F."/>
        </authorList>
    </citation>
    <scope>NUCLEOTIDE SEQUENCE [LARGE SCALE GENOMIC DNA]</scope>
</reference>
<accession>A0A0G1IWH5</accession>
<dbReference type="Gene3D" id="3.90.870.20">
    <property type="entry name" value="Carbamoyltransferase, C-terminal domain"/>
    <property type="match status" value="1"/>
</dbReference>
<dbReference type="InterPro" id="IPR051338">
    <property type="entry name" value="NodU/CmcH_Carbamoyltrnsfr"/>
</dbReference>
<dbReference type="Pfam" id="PF16861">
    <property type="entry name" value="Carbam_trans_C"/>
    <property type="match status" value="1"/>
</dbReference>
<dbReference type="EMBL" id="LCIT01000003">
    <property type="protein sequence ID" value="KKT63445.1"/>
    <property type="molecule type" value="Genomic_DNA"/>
</dbReference>
<gene>
    <name evidence="4" type="ORF">UW55_C0003G0013</name>
</gene>
<evidence type="ECO:0000256" key="1">
    <source>
        <dbReference type="ARBA" id="ARBA00006129"/>
    </source>
</evidence>
<dbReference type="SUPFAM" id="SSF53067">
    <property type="entry name" value="Actin-like ATPase domain"/>
    <property type="match status" value="1"/>
</dbReference>
<dbReference type="GO" id="GO:0003824">
    <property type="term" value="F:catalytic activity"/>
    <property type="evidence" value="ECO:0007669"/>
    <property type="project" value="InterPro"/>
</dbReference>
<dbReference type="PANTHER" id="PTHR34847">
    <property type="entry name" value="NODULATION PROTEIN U"/>
    <property type="match status" value="1"/>
</dbReference>
<sequence>MASASKIPHKKIRILGICSDVFITSAVLLEDGKVVAGAPEERFLRQKLYRGFPMQAIKYCLEAAGCELEDIDCVALGWNPGLHIKPSSMRFGHVLRWRGEHLHAIPHALLSLAKTHHVDYVEQSLKQLKNDIKIIYVTHHHSHAANAFFISPFKESAILTIDGRGEEDTAGFFVGRGNKIEELQLVKLPHSLGLFYGAFTEFLGFTPHSDEWKVMALAGRDFKQNKYYQKVKNLVKLCPNGTFELDLSYFHYYLNDRNAWYSPKFVESFGQPRSPDTELTNRHYEIANALQRVSEETVIHMLNWLHKKTGMENLALSGGFFMNSVFNGKITQKTKFKNVFISSCPDDSGTSWGAALYVYNHIYNRPERKEEKHNYYGPQFSDAEIKDALDKYKVPYKRAEDIEKQTASLIADGKIVGWFQGQMEFGQRALGNRSILADPRDPLMKDKVNKAVKYREAFRPFAPSILEEHVADYFECNKSDRVPFMEKVFMVRPEKRKLIPAVTHIDGSGRLQTVGKETNPRFYKLIGEFDKITKIPLVLNTSFNLKGEAIVCTPTDAIRTFFSCGLDALVLGNYVVMK</sequence>
<comment type="similarity">
    <text evidence="1">Belongs to the NodU/CmcH family.</text>
</comment>
<evidence type="ECO:0000259" key="3">
    <source>
        <dbReference type="Pfam" id="PF16861"/>
    </source>
</evidence>
<dbReference type="InterPro" id="IPR031730">
    <property type="entry name" value="Carbam_trans_C"/>
</dbReference>
<evidence type="ECO:0008006" key="6">
    <source>
        <dbReference type="Google" id="ProtNLM"/>
    </source>
</evidence>
<comment type="caution">
    <text evidence="4">The sequence shown here is derived from an EMBL/GenBank/DDBJ whole genome shotgun (WGS) entry which is preliminary data.</text>
</comment>
<name>A0A0G1IWH5_9BACT</name>
<feature type="domain" description="Carbamoyltransferase C-terminal" evidence="3">
    <location>
        <begin position="407"/>
        <end position="578"/>
    </location>
</feature>
<protein>
    <recommendedName>
        <fullName evidence="6">Carbamoyltransferase</fullName>
    </recommendedName>
</protein>
<dbReference type="PANTHER" id="PTHR34847:SF1">
    <property type="entry name" value="NODULATION PROTEIN U"/>
    <property type="match status" value="1"/>
</dbReference>
<dbReference type="Proteomes" id="UP000033945">
    <property type="component" value="Unassembled WGS sequence"/>
</dbReference>
<feature type="domain" description="Carbamoyltransferase" evidence="2">
    <location>
        <begin position="13"/>
        <end position="356"/>
    </location>
</feature>
<evidence type="ECO:0000259" key="2">
    <source>
        <dbReference type="Pfam" id="PF02543"/>
    </source>
</evidence>
<dbReference type="PATRIC" id="fig|1618648.3.peg.333"/>
<dbReference type="Pfam" id="PF02543">
    <property type="entry name" value="Carbam_trans_N"/>
    <property type="match status" value="1"/>
</dbReference>
<dbReference type="InterPro" id="IPR043129">
    <property type="entry name" value="ATPase_NBD"/>
</dbReference>
<dbReference type="InterPro" id="IPR038152">
    <property type="entry name" value="Carbam_trans_C_sf"/>
</dbReference>
<evidence type="ECO:0000313" key="4">
    <source>
        <dbReference type="EMBL" id="KKT63445.1"/>
    </source>
</evidence>
<dbReference type="CDD" id="cd24098">
    <property type="entry name" value="ASKHA_NBD_TobZ_N"/>
    <property type="match status" value="1"/>
</dbReference>
<dbReference type="Gene3D" id="3.30.420.40">
    <property type="match status" value="2"/>
</dbReference>
<dbReference type="InterPro" id="IPR003696">
    <property type="entry name" value="Carbtransf_dom"/>
</dbReference>